<protein>
    <submittedName>
        <fullName evidence="2">Uncharacterized protein</fullName>
    </submittedName>
</protein>
<dbReference type="STRING" id="411154.GFO_0834"/>
<accession>A0LZL4</accession>
<dbReference type="EMBL" id="CU207366">
    <property type="protein sequence ID" value="CAL65809.1"/>
    <property type="molecule type" value="Genomic_DNA"/>
</dbReference>
<keyword evidence="1" id="KW-0472">Membrane</keyword>
<dbReference type="HOGENOM" id="CLU_037399_0_0_10"/>
<keyword evidence="1" id="KW-0812">Transmembrane</keyword>
<evidence type="ECO:0000256" key="1">
    <source>
        <dbReference type="SAM" id="Phobius"/>
    </source>
</evidence>
<dbReference type="eggNOG" id="ENOG502Z84Y">
    <property type="taxonomic scope" value="Bacteria"/>
</dbReference>
<keyword evidence="1" id="KW-1133">Transmembrane helix</keyword>
<evidence type="ECO:0000313" key="3">
    <source>
        <dbReference type="Proteomes" id="UP000000755"/>
    </source>
</evidence>
<dbReference type="Proteomes" id="UP000000755">
    <property type="component" value="Chromosome"/>
</dbReference>
<evidence type="ECO:0000313" key="2">
    <source>
        <dbReference type="EMBL" id="CAL65809.1"/>
    </source>
</evidence>
<feature type="transmembrane region" description="Helical" evidence="1">
    <location>
        <begin position="7"/>
        <end position="26"/>
    </location>
</feature>
<organism evidence="2 3">
    <name type="scientific">Christiangramia forsetii (strain DSM 17595 / CGMCC 1.15422 / KT0803)</name>
    <name type="common">Gramella forsetii</name>
    <dbReference type="NCBI Taxonomy" id="411154"/>
    <lineage>
        <taxon>Bacteria</taxon>
        <taxon>Pseudomonadati</taxon>
        <taxon>Bacteroidota</taxon>
        <taxon>Flavobacteriia</taxon>
        <taxon>Flavobacteriales</taxon>
        <taxon>Flavobacteriaceae</taxon>
        <taxon>Christiangramia</taxon>
    </lineage>
</organism>
<dbReference type="KEGG" id="gfo:GFO_0834"/>
<dbReference type="OrthoDB" id="916275at2"/>
<dbReference type="AlphaFoldDB" id="A0LZL4"/>
<sequence length="386" mass="45286">MRKKISLGILILVLSIPLIMWVIWLATPNTKLVIAIVDKTVLTSEGQEHISLNWVLNHEKYTKTSEKPYKVSHDYFGFFPEDNEKFKLKGLERFSFSKLSQLSNDADLAYFTDTYGIYNNEWFQEGDDKERSGILYGGLSDKDIQLLKLMKEKGKLVITEFNTIGSPTAYENRTRFEKMFKVRWTGWTARYFDNLNPRENKEIPKWLIRNYKNSHKGRWPFKSSGIAFVNNKDQVVILENGTHLNNSMPHIETNEKFQNTYELPERIKYPFWFDIITPDKKVNSVVSSFKIDANNKGLEELKKFNIPSEFPAVTEHIDSDYNFFYFSGDFADNPVGMNSSYFSGIGYFKGLFYDERNTMERSSFFWNYYKPLLTTILQQYSEKGIN</sequence>
<reference evidence="2 3" key="1">
    <citation type="journal article" date="2006" name="Environ. Microbiol.">
        <title>Whole genome analysis of the marine Bacteroidetes'Gramella forsetii' reveals adaptations to degradation of polymeric organic matter.</title>
        <authorList>
            <person name="Bauer M."/>
            <person name="Kube M."/>
            <person name="Teeling H."/>
            <person name="Richter M."/>
            <person name="Lombardot T."/>
            <person name="Allers E."/>
            <person name="Wuerdemann C.A."/>
            <person name="Quast C."/>
            <person name="Kuhl H."/>
            <person name="Knaust F."/>
            <person name="Woebken D."/>
            <person name="Bischof K."/>
            <person name="Mussmann M."/>
            <person name="Choudhuri J.V."/>
            <person name="Meyer F."/>
            <person name="Reinhardt R."/>
            <person name="Amann R.I."/>
            <person name="Gloeckner F.O."/>
        </authorList>
    </citation>
    <scope>NUCLEOTIDE SEQUENCE [LARGE SCALE GENOMIC DNA]</scope>
    <source>
        <strain evidence="2 3">KT0803</strain>
    </source>
</reference>
<name>A0LZL4_CHRFK</name>
<proteinExistence type="predicted"/>
<dbReference type="RefSeq" id="WP_011708746.1">
    <property type="nucleotide sequence ID" value="NC_008571.1"/>
</dbReference>
<gene>
    <name evidence="2" type="ordered locus">GFO_0834</name>
</gene>